<dbReference type="KEGG" id="tpsc:RBB77_04945"/>
<feature type="transmembrane region" description="Helical" evidence="12">
    <location>
        <begin position="317"/>
        <end position="334"/>
    </location>
</feature>
<feature type="transmembrane region" description="Helical" evidence="12">
    <location>
        <begin position="211"/>
        <end position="231"/>
    </location>
</feature>
<organism evidence="14">
    <name type="scientific">Tunturiibacter psychrotolerans</name>
    <dbReference type="NCBI Taxonomy" id="3069686"/>
    <lineage>
        <taxon>Bacteria</taxon>
        <taxon>Pseudomonadati</taxon>
        <taxon>Acidobacteriota</taxon>
        <taxon>Terriglobia</taxon>
        <taxon>Terriglobales</taxon>
        <taxon>Acidobacteriaceae</taxon>
        <taxon>Tunturiibacter</taxon>
    </lineage>
</organism>
<comment type="similarity">
    <text evidence="3">Belongs to the peptidase M50B family.</text>
</comment>
<evidence type="ECO:0000256" key="4">
    <source>
        <dbReference type="ARBA" id="ARBA00022670"/>
    </source>
</evidence>
<evidence type="ECO:0000256" key="9">
    <source>
        <dbReference type="ARBA" id="ARBA00022989"/>
    </source>
</evidence>
<sequence>MADPVVIETNPSAGTPDPIHNCPECSLWLPPMTLACPECHTIVYAGHLRGLGQLAMSQEREQAWPRARETWQQMLQWLPAGTEQSQKVVAHLATIDERIQGGEQRTATWKKRLGPLAPVAFFLLKAKTFLFALLKFKFLLSFFAFFGLYWALFGWRFGLGFAVSILIHELGHYIAARRRGLKADLPVFLPGLGAYVRWYSMGISLDSLSSIALAGPFAGLLAAVACAAIYYQTKVEFWSALAHAGAWLNLINLVPVLGLDGAQATHALNRMQRGLILAAAILFFASLHEGVFLFIAAGMAWRLFTGTAPESPSSATMIRYTLLLFLLGALMGLMPETMRRF</sequence>
<dbReference type="GO" id="GO:0006508">
    <property type="term" value="P:proteolysis"/>
    <property type="evidence" value="ECO:0007669"/>
    <property type="project" value="UniProtKB-KW"/>
</dbReference>
<evidence type="ECO:0000256" key="8">
    <source>
        <dbReference type="ARBA" id="ARBA00022833"/>
    </source>
</evidence>
<accession>A0AAU7ZTG4</accession>
<evidence type="ECO:0000256" key="5">
    <source>
        <dbReference type="ARBA" id="ARBA00022692"/>
    </source>
</evidence>
<evidence type="ECO:0000256" key="7">
    <source>
        <dbReference type="ARBA" id="ARBA00022801"/>
    </source>
</evidence>
<reference evidence="14" key="1">
    <citation type="submission" date="2023-08" db="EMBL/GenBank/DDBJ databases">
        <authorList>
            <person name="Messyasz A."/>
            <person name="Mannisto M.K."/>
            <person name="Kerkhof L.J."/>
            <person name="Haggblom M."/>
        </authorList>
    </citation>
    <scope>NUCLEOTIDE SEQUENCE</scope>
    <source>
        <strain evidence="14">X5P6</strain>
    </source>
</reference>
<name>A0AAU7ZTG4_9BACT</name>
<keyword evidence="8" id="KW-0862">Zinc</keyword>
<keyword evidence="6" id="KW-0479">Metal-binding</keyword>
<keyword evidence="7" id="KW-0378">Hydrolase</keyword>
<dbReference type="GO" id="GO:0016020">
    <property type="term" value="C:membrane"/>
    <property type="evidence" value="ECO:0007669"/>
    <property type="project" value="UniProtKB-SubCell"/>
</dbReference>
<evidence type="ECO:0000256" key="1">
    <source>
        <dbReference type="ARBA" id="ARBA00001947"/>
    </source>
</evidence>
<keyword evidence="9 12" id="KW-1133">Transmembrane helix</keyword>
<keyword evidence="10" id="KW-0482">Metalloprotease</keyword>
<feature type="transmembrane region" description="Helical" evidence="12">
    <location>
        <begin position="274"/>
        <end position="297"/>
    </location>
</feature>
<dbReference type="GO" id="GO:0008237">
    <property type="term" value="F:metallopeptidase activity"/>
    <property type="evidence" value="ECO:0007669"/>
    <property type="project" value="UniProtKB-KW"/>
</dbReference>
<evidence type="ECO:0000256" key="3">
    <source>
        <dbReference type="ARBA" id="ARBA00007931"/>
    </source>
</evidence>
<evidence type="ECO:0000256" key="12">
    <source>
        <dbReference type="SAM" id="Phobius"/>
    </source>
</evidence>
<dbReference type="EMBL" id="CP132942">
    <property type="protein sequence ID" value="XCB34244.1"/>
    <property type="molecule type" value="Genomic_DNA"/>
</dbReference>
<gene>
    <name evidence="14" type="ORF">RBB77_04945</name>
</gene>
<comment type="subcellular location">
    <subcellularLocation>
        <location evidence="2">Membrane</location>
        <topology evidence="2">Multi-pass membrane protein</topology>
    </subcellularLocation>
</comment>
<dbReference type="AlphaFoldDB" id="A0AAU7ZTG4"/>
<reference evidence="14" key="2">
    <citation type="journal article" date="2024" name="Environ. Microbiol.">
        <title>Genome analysis and description of Tunturibacter gen. nov. expands the diversity of Terriglobia in tundra soils.</title>
        <authorList>
            <person name="Messyasz A."/>
            <person name="Mannisto M.K."/>
            <person name="Kerkhof L.J."/>
            <person name="Haggblom M.M."/>
        </authorList>
    </citation>
    <scope>NUCLEOTIDE SEQUENCE</scope>
    <source>
        <strain evidence="14">X5P6</strain>
    </source>
</reference>
<evidence type="ECO:0000313" key="14">
    <source>
        <dbReference type="EMBL" id="XCB34244.1"/>
    </source>
</evidence>
<dbReference type="InterPro" id="IPR008915">
    <property type="entry name" value="Peptidase_M50"/>
</dbReference>
<evidence type="ECO:0000259" key="13">
    <source>
        <dbReference type="Pfam" id="PF02163"/>
    </source>
</evidence>
<dbReference type="GO" id="GO:0046872">
    <property type="term" value="F:metal ion binding"/>
    <property type="evidence" value="ECO:0007669"/>
    <property type="project" value="UniProtKB-KW"/>
</dbReference>
<evidence type="ECO:0000256" key="11">
    <source>
        <dbReference type="ARBA" id="ARBA00023136"/>
    </source>
</evidence>
<feature type="transmembrane region" description="Helical" evidence="12">
    <location>
        <begin position="129"/>
        <end position="151"/>
    </location>
</feature>
<protein>
    <submittedName>
        <fullName evidence="14">Site-2 protease family protein</fullName>
    </submittedName>
</protein>
<proteinExistence type="inferred from homology"/>
<dbReference type="PANTHER" id="PTHR39188:SF3">
    <property type="entry name" value="STAGE IV SPORULATION PROTEIN FB"/>
    <property type="match status" value="1"/>
</dbReference>
<feature type="transmembrane region" description="Helical" evidence="12">
    <location>
        <begin position="237"/>
        <end position="262"/>
    </location>
</feature>
<evidence type="ECO:0000256" key="10">
    <source>
        <dbReference type="ARBA" id="ARBA00023049"/>
    </source>
</evidence>
<keyword evidence="11 12" id="KW-0472">Membrane</keyword>
<keyword evidence="5 12" id="KW-0812">Transmembrane</keyword>
<dbReference type="RefSeq" id="WP_353065201.1">
    <property type="nucleotide sequence ID" value="NZ_CP132942.1"/>
</dbReference>
<evidence type="ECO:0000256" key="6">
    <source>
        <dbReference type="ARBA" id="ARBA00022723"/>
    </source>
</evidence>
<feature type="domain" description="Peptidase M50" evidence="13">
    <location>
        <begin position="159"/>
        <end position="231"/>
    </location>
</feature>
<dbReference type="PANTHER" id="PTHR39188">
    <property type="entry name" value="MEMBRANE-ASSOCIATED ZINC METALLOPROTEASE M50B"/>
    <property type="match status" value="1"/>
</dbReference>
<keyword evidence="4 14" id="KW-0645">Protease</keyword>
<evidence type="ECO:0000256" key="2">
    <source>
        <dbReference type="ARBA" id="ARBA00004141"/>
    </source>
</evidence>
<dbReference type="Pfam" id="PF02163">
    <property type="entry name" value="Peptidase_M50"/>
    <property type="match status" value="1"/>
</dbReference>
<dbReference type="CDD" id="cd06160">
    <property type="entry name" value="S2P-M50_like_2"/>
    <property type="match status" value="1"/>
</dbReference>
<comment type="cofactor">
    <cofactor evidence="1">
        <name>Zn(2+)</name>
        <dbReference type="ChEBI" id="CHEBI:29105"/>
    </cofactor>
</comment>